<gene>
    <name evidence="3" type="ORF">Sangu_2944900</name>
</gene>
<proteinExistence type="predicted"/>
<reference evidence="3" key="1">
    <citation type="submission" date="2020-06" db="EMBL/GenBank/DDBJ databases">
        <authorList>
            <person name="Li T."/>
            <person name="Hu X."/>
            <person name="Zhang T."/>
            <person name="Song X."/>
            <person name="Zhang H."/>
            <person name="Dai N."/>
            <person name="Sheng W."/>
            <person name="Hou X."/>
            <person name="Wei L."/>
        </authorList>
    </citation>
    <scope>NUCLEOTIDE SEQUENCE</scope>
    <source>
        <strain evidence="3">G01</strain>
        <tissue evidence="3">Leaf</tissue>
    </source>
</reference>
<evidence type="ECO:0000259" key="2">
    <source>
        <dbReference type="Pfam" id="PF05678"/>
    </source>
</evidence>
<dbReference type="InterPro" id="IPR008889">
    <property type="entry name" value="VQ"/>
</dbReference>
<evidence type="ECO:0000256" key="1">
    <source>
        <dbReference type="SAM" id="MobiDB-lite"/>
    </source>
</evidence>
<feature type="region of interest" description="Disordered" evidence="1">
    <location>
        <begin position="17"/>
        <end position="46"/>
    </location>
</feature>
<dbReference type="PANTHER" id="PTHR33179">
    <property type="entry name" value="VQ MOTIF-CONTAINING PROTEIN"/>
    <property type="match status" value="1"/>
</dbReference>
<feature type="compositionally biased region" description="Pro residues" evidence="1">
    <location>
        <begin position="22"/>
        <end position="34"/>
    </location>
</feature>
<accession>A0AAW2IKU7</accession>
<name>A0AAW2IKU7_9LAMI</name>
<dbReference type="PANTHER" id="PTHR33179:SF58">
    <property type="entry name" value="OS08G0409500 PROTEIN"/>
    <property type="match status" value="1"/>
</dbReference>
<comment type="caution">
    <text evidence="3">The sequence shown here is derived from an EMBL/GenBank/DDBJ whole genome shotgun (WGS) entry which is preliminary data.</text>
</comment>
<sequence>MCMCCVCLSLSLTRRPTYRRLPSPPPTAAPPPTKRTPGGDEEFDSSRVDLNPFLVTHQNPTFFDPQHQVLHNLDHAFRESNGNDDNNDLVWSRSLRSQHNYADFGNITSSASLPLSRAQSLAGHGQFPAPSPSPSLPLRVETESRASLGLNQTSSVVIKNPKKRTRASRRAPTTVLKTDTANFRQMVQEFTGIPADPFSASPYSRRPDLFSALRPGTRFDPLGPFYPLRPSPQKGLSPFSSSPPPSLLNSNMIDSTVPTTNIVGTNTSAAAAGLGFSTSSSSNNYPFLHQLGGTAAMNFGNLSGFQGEEITASAATARVRDSDNLTR</sequence>
<organism evidence="3">
    <name type="scientific">Sesamum angustifolium</name>
    <dbReference type="NCBI Taxonomy" id="2727405"/>
    <lineage>
        <taxon>Eukaryota</taxon>
        <taxon>Viridiplantae</taxon>
        <taxon>Streptophyta</taxon>
        <taxon>Embryophyta</taxon>
        <taxon>Tracheophyta</taxon>
        <taxon>Spermatophyta</taxon>
        <taxon>Magnoliopsida</taxon>
        <taxon>eudicotyledons</taxon>
        <taxon>Gunneridae</taxon>
        <taxon>Pentapetalae</taxon>
        <taxon>asterids</taxon>
        <taxon>lamiids</taxon>
        <taxon>Lamiales</taxon>
        <taxon>Pedaliaceae</taxon>
        <taxon>Sesamum</taxon>
    </lineage>
</organism>
<reference evidence="3" key="2">
    <citation type="journal article" date="2024" name="Plant">
        <title>Genomic evolution and insights into agronomic trait innovations of Sesamum species.</title>
        <authorList>
            <person name="Miao H."/>
            <person name="Wang L."/>
            <person name="Qu L."/>
            <person name="Liu H."/>
            <person name="Sun Y."/>
            <person name="Le M."/>
            <person name="Wang Q."/>
            <person name="Wei S."/>
            <person name="Zheng Y."/>
            <person name="Lin W."/>
            <person name="Duan Y."/>
            <person name="Cao H."/>
            <person name="Xiong S."/>
            <person name="Wang X."/>
            <person name="Wei L."/>
            <person name="Li C."/>
            <person name="Ma Q."/>
            <person name="Ju M."/>
            <person name="Zhao R."/>
            <person name="Li G."/>
            <person name="Mu C."/>
            <person name="Tian Q."/>
            <person name="Mei H."/>
            <person name="Zhang T."/>
            <person name="Gao T."/>
            <person name="Zhang H."/>
        </authorList>
    </citation>
    <scope>NUCLEOTIDE SEQUENCE</scope>
    <source>
        <strain evidence="3">G01</strain>
    </source>
</reference>
<dbReference type="InterPro" id="IPR039609">
    <property type="entry name" value="VQ_15/22"/>
</dbReference>
<dbReference type="Pfam" id="PF05678">
    <property type="entry name" value="VQ"/>
    <property type="match status" value="1"/>
</dbReference>
<protein>
    <recommendedName>
        <fullName evidence="2">VQ domain-containing protein</fullName>
    </recommendedName>
</protein>
<feature type="region of interest" description="Disordered" evidence="1">
    <location>
        <begin position="223"/>
        <end position="244"/>
    </location>
</feature>
<dbReference type="AlphaFoldDB" id="A0AAW2IKU7"/>
<dbReference type="EMBL" id="JACGWK010001812">
    <property type="protein sequence ID" value="KAL0282491.1"/>
    <property type="molecule type" value="Genomic_DNA"/>
</dbReference>
<evidence type="ECO:0000313" key="3">
    <source>
        <dbReference type="EMBL" id="KAL0282491.1"/>
    </source>
</evidence>
<feature type="domain" description="VQ" evidence="2">
    <location>
        <begin position="170"/>
        <end position="197"/>
    </location>
</feature>